<comment type="caution">
    <text evidence="3">The sequence shown here is derived from an EMBL/GenBank/DDBJ whole genome shotgun (WGS) entry which is preliminary data.</text>
</comment>
<dbReference type="Pfam" id="PF00168">
    <property type="entry name" value="C2"/>
    <property type="match status" value="1"/>
</dbReference>
<feature type="compositionally biased region" description="Acidic residues" evidence="1">
    <location>
        <begin position="610"/>
        <end position="623"/>
    </location>
</feature>
<feature type="domain" description="C2" evidence="2">
    <location>
        <begin position="29"/>
        <end position="114"/>
    </location>
</feature>
<protein>
    <recommendedName>
        <fullName evidence="2">C2 domain-containing protein</fullName>
    </recommendedName>
</protein>
<proteinExistence type="predicted"/>
<dbReference type="Gene3D" id="2.60.40.150">
    <property type="entry name" value="C2 domain"/>
    <property type="match status" value="1"/>
</dbReference>
<gene>
    <name evidence="3" type="ORF">AZE42_04470</name>
</gene>
<name>A0A1J8R813_9AGAM</name>
<dbReference type="SUPFAM" id="SSF49562">
    <property type="entry name" value="C2 domain (Calcium/lipid-binding domain, CaLB)"/>
    <property type="match status" value="1"/>
</dbReference>
<feature type="region of interest" description="Disordered" evidence="1">
    <location>
        <begin position="761"/>
        <end position="837"/>
    </location>
</feature>
<evidence type="ECO:0000313" key="3">
    <source>
        <dbReference type="EMBL" id="OJA20036.1"/>
    </source>
</evidence>
<accession>A0A1J8R813</accession>
<organism evidence="3 4">
    <name type="scientific">Rhizopogon vesiculosus</name>
    <dbReference type="NCBI Taxonomy" id="180088"/>
    <lineage>
        <taxon>Eukaryota</taxon>
        <taxon>Fungi</taxon>
        <taxon>Dikarya</taxon>
        <taxon>Basidiomycota</taxon>
        <taxon>Agaricomycotina</taxon>
        <taxon>Agaricomycetes</taxon>
        <taxon>Agaricomycetidae</taxon>
        <taxon>Boletales</taxon>
        <taxon>Suillineae</taxon>
        <taxon>Rhizopogonaceae</taxon>
        <taxon>Rhizopogon</taxon>
    </lineage>
</organism>
<dbReference type="STRING" id="180088.A0A1J8R813"/>
<evidence type="ECO:0000259" key="2">
    <source>
        <dbReference type="Pfam" id="PF00168"/>
    </source>
</evidence>
<evidence type="ECO:0000313" key="4">
    <source>
        <dbReference type="Proteomes" id="UP000183567"/>
    </source>
</evidence>
<dbReference type="InterPro" id="IPR035892">
    <property type="entry name" value="C2_domain_sf"/>
</dbReference>
<dbReference type="InterPro" id="IPR000008">
    <property type="entry name" value="C2_dom"/>
</dbReference>
<evidence type="ECO:0000256" key="1">
    <source>
        <dbReference type="SAM" id="MobiDB-lite"/>
    </source>
</evidence>
<dbReference type="AlphaFoldDB" id="A0A1J8R813"/>
<sequence length="1011" mass="111995">MQSTKTKSHNHLDTINLAAKEFNVDTKVLKFIGASNLSRKQVIGMINPCFYATLDGKVSYASSVKSSTISPVWDETWIVNMVPSTATLSVVVRHTETGSPADNDIGEFHTTITPGAKEVVIVGKHLSRNRGSFWLNVCFPRIVMIATDCAYQYLLSIKIQSSPSGRDSRSLPYSFDGPIHYSRHNSPTMGVLAKLRDTRLYSTWKIYIKGIPQFFGDTMQRWNHDYKAAKAIFQGPASIAVRSGIVAGHHVLYARTALNDFGVIASAADVFKLLHGGSRASSGDGSRQPASAHRIKPAVYTYVIVKEDESFRFSETGAAFFVDFASKHALHSNCAESVVYSGEFHPRPEGGWDTFSDEADDGSVKWELVIDNNSGTYSPNPDLLVKVAQLVEFNFPGIKVVTLGQDNPDLKKSRDACREYALMKRGVKATELEPHATEGEETLSHRGLIISVDNTDTMDTFTRDNLVQHISFLHDSSLLNLEAARPPPVFTLAPPCSHPWQPIQSCSRSSFFSFFSEEDFPPLNSQAVPGPSSLKRLDPARLYPTPPSSASPSKSTIPLPEERGEFTPIFTTHSPGILDSPTVMRREDLACHRPPTPPPTQLLHNLELPGYEDSDDSSMDEGEDINHHQSDFEEDDFDDGPFAMSDGTSESESPLSPLSPPWKPSEKSLADSSHWDGTPTSPFSWSPFLESKDMVPDMSIPLSNDITPFQSSHQAPYLLGIDSFRPRLVPLHIPWSSHQRIMHQLDEHSPSSRRHSTLSLTDMDIDEPRSPHLSHSSLPELEHEKVPPQIPPSSPSRRSYSYLPEDVDSSQPPPLPPSPGISLLSFPGADTDDDLIPDMDVCEPPTPSRVPFVPSQPLLFIHDPRDVPLPRSPSPEDFNLCLSAHDMDNDPELAQLFDLRKRALAAVQGGPFETPECLEPSARKATRRDRERSKEVGALLRLKLGDKHAMDVSEWQSPERRRRGVIGSISQLVAQMVFRRHDSSRPLTKRKSLSAQEYMQSPLSACVAADS</sequence>
<reference evidence="3 4" key="1">
    <citation type="submission" date="2016-03" db="EMBL/GenBank/DDBJ databases">
        <title>Comparative genomics of the ectomycorrhizal sister species Rhizopogon vinicolor and Rhizopogon vesiculosus (Basidiomycota: Boletales) reveals a divergence of the mating type B locus.</title>
        <authorList>
            <person name="Mujic A.B."/>
            <person name="Kuo A."/>
            <person name="Tritt A."/>
            <person name="Lipzen A."/>
            <person name="Chen C."/>
            <person name="Johnson J."/>
            <person name="Sharma A."/>
            <person name="Barry K."/>
            <person name="Grigoriev I.V."/>
            <person name="Spatafora J.W."/>
        </authorList>
    </citation>
    <scope>NUCLEOTIDE SEQUENCE [LARGE SCALE GENOMIC DNA]</scope>
    <source>
        <strain evidence="3 4">AM-OR11-056</strain>
    </source>
</reference>
<dbReference type="OrthoDB" id="73919at2759"/>
<dbReference type="Proteomes" id="UP000183567">
    <property type="component" value="Unassembled WGS sequence"/>
</dbReference>
<dbReference type="EMBL" id="LVVM01000747">
    <property type="protein sequence ID" value="OJA20036.1"/>
    <property type="molecule type" value="Genomic_DNA"/>
</dbReference>
<keyword evidence="4" id="KW-1185">Reference proteome</keyword>
<feature type="region of interest" description="Disordered" evidence="1">
    <location>
        <begin position="589"/>
        <end position="677"/>
    </location>
</feature>
<feature type="region of interest" description="Disordered" evidence="1">
    <location>
        <begin position="524"/>
        <end position="561"/>
    </location>
</feature>
<dbReference type="CDD" id="cd00030">
    <property type="entry name" value="C2"/>
    <property type="match status" value="1"/>
</dbReference>